<reference evidence="2 3" key="1">
    <citation type="submission" date="2020-10" db="EMBL/GenBank/DDBJ databases">
        <title>Sequencing the genomes of 1000 actinobacteria strains.</title>
        <authorList>
            <person name="Klenk H.-P."/>
        </authorList>
    </citation>
    <scope>NUCLEOTIDE SEQUENCE [LARGE SCALE GENOMIC DNA]</scope>
    <source>
        <strain evidence="2 3">DSM 7307</strain>
    </source>
</reference>
<sequence length="106" mass="10802">MTTHDRMPGRAPCSFSSLALAATIVLSAIGPISCAVVDTAIVGSTEKNVVVASVPHAAKDFAYAAEPKTASAKVSAAVYPGSAPYICSPSGFGQKSRCFARSPQID</sequence>
<evidence type="ECO:0000256" key="1">
    <source>
        <dbReference type="SAM" id="SignalP"/>
    </source>
</evidence>
<keyword evidence="1" id="KW-0732">Signal</keyword>
<keyword evidence="3" id="KW-1185">Reference proteome</keyword>
<dbReference type="Proteomes" id="UP000620262">
    <property type="component" value="Unassembled WGS sequence"/>
</dbReference>
<name>A0ABR9IN78_RHIVS</name>
<evidence type="ECO:0000313" key="2">
    <source>
        <dbReference type="EMBL" id="MBE1504642.1"/>
    </source>
</evidence>
<proteinExistence type="predicted"/>
<comment type="caution">
    <text evidence="2">The sequence shown here is derived from an EMBL/GenBank/DDBJ whole genome shotgun (WGS) entry which is preliminary data.</text>
</comment>
<evidence type="ECO:0000313" key="3">
    <source>
        <dbReference type="Proteomes" id="UP000620262"/>
    </source>
</evidence>
<accession>A0ABR9IN78</accession>
<organism evidence="2 3">
    <name type="scientific">Rhizobium viscosum</name>
    <name type="common">Arthrobacter viscosus</name>
    <dbReference type="NCBI Taxonomy" id="1673"/>
    <lineage>
        <taxon>Bacteria</taxon>
        <taxon>Pseudomonadati</taxon>
        <taxon>Pseudomonadota</taxon>
        <taxon>Alphaproteobacteria</taxon>
        <taxon>Hyphomicrobiales</taxon>
        <taxon>Rhizobiaceae</taxon>
        <taxon>Rhizobium/Agrobacterium group</taxon>
        <taxon>Rhizobium</taxon>
    </lineage>
</organism>
<feature type="chain" id="PRO_5046069458" evidence="1">
    <location>
        <begin position="22"/>
        <end position="106"/>
    </location>
</feature>
<dbReference type="EMBL" id="JADBEC010000001">
    <property type="protein sequence ID" value="MBE1504642.1"/>
    <property type="molecule type" value="Genomic_DNA"/>
</dbReference>
<protein>
    <submittedName>
        <fullName evidence="2">Uncharacterized protein</fullName>
    </submittedName>
</protein>
<dbReference type="RefSeq" id="WP_192728643.1">
    <property type="nucleotide sequence ID" value="NZ_BAAAVL010000001.1"/>
</dbReference>
<gene>
    <name evidence="2" type="ORF">H4W29_001823</name>
</gene>
<feature type="signal peptide" evidence="1">
    <location>
        <begin position="1"/>
        <end position="21"/>
    </location>
</feature>